<feature type="transmembrane region" description="Helical" evidence="1">
    <location>
        <begin position="15"/>
        <end position="34"/>
    </location>
</feature>
<accession>A0A9W7A3S3</accession>
<sequence length="255" mass="28306">MTHPALRTLSDDKQLITILVIFLTSILILPYLWIYKTSTPSSPPTMSPTKKKDTHTFLDLSSQKKVVKNLGGYEKLKVVKVKVGGGEEKRVYDVPYYLAKGKETTPKNITPYNILSYVKTSPTFSLSDYNLTSLSRSPTTEIVNGMISSPLSKVSLHVSKLDDKAVGLLNVLSLCTYDFTLILSSPDRTKTRIPTHKIITCDSDESVIACVRQIKSTTKEKECVHLECEGGIVKELERLGVEEVLEFDLGKFGSG</sequence>
<gene>
    <name evidence="2" type="ORF">TrLO_g16008</name>
</gene>
<dbReference type="AlphaFoldDB" id="A0A9W7A3S3"/>
<protein>
    <submittedName>
        <fullName evidence="2">Uncharacterized protein</fullName>
    </submittedName>
</protein>
<dbReference type="Proteomes" id="UP001165122">
    <property type="component" value="Unassembled WGS sequence"/>
</dbReference>
<keyword evidence="3" id="KW-1185">Reference proteome</keyword>
<proteinExistence type="predicted"/>
<name>A0A9W7A3S3_9STRA</name>
<reference evidence="3" key="1">
    <citation type="journal article" date="2023" name="Commun. Biol.">
        <title>Genome analysis of Parmales, the sister group of diatoms, reveals the evolutionary specialization of diatoms from phago-mixotrophs to photoautotrophs.</title>
        <authorList>
            <person name="Ban H."/>
            <person name="Sato S."/>
            <person name="Yoshikawa S."/>
            <person name="Yamada K."/>
            <person name="Nakamura Y."/>
            <person name="Ichinomiya M."/>
            <person name="Sato N."/>
            <person name="Blanc-Mathieu R."/>
            <person name="Endo H."/>
            <person name="Kuwata A."/>
            <person name="Ogata H."/>
        </authorList>
    </citation>
    <scope>NUCLEOTIDE SEQUENCE [LARGE SCALE GENOMIC DNA]</scope>
    <source>
        <strain evidence="3">NIES 3700</strain>
    </source>
</reference>
<comment type="caution">
    <text evidence="2">The sequence shown here is derived from an EMBL/GenBank/DDBJ whole genome shotgun (WGS) entry which is preliminary data.</text>
</comment>
<evidence type="ECO:0000313" key="2">
    <source>
        <dbReference type="EMBL" id="GMH63556.1"/>
    </source>
</evidence>
<dbReference type="EMBL" id="BRXW01000532">
    <property type="protein sequence ID" value="GMH63556.1"/>
    <property type="molecule type" value="Genomic_DNA"/>
</dbReference>
<keyword evidence="1" id="KW-1133">Transmembrane helix</keyword>
<keyword evidence="1" id="KW-0472">Membrane</keyword>
<keyword evidence="1" id="KW-0812">Transmembrane</keyword>
<organism evidence="2 3">
    <name type="scientific">Triparma laevis f. longispina</name>
    <dbReference type="NCBI Taxonomy" id="1714387"/>
    <lineage>
        <taxon>Eukaryota</taxon>
        <taxon>Sar</taxon>
        <taxon>Stramenopiles</taxon>
        <taxon>Ochrophyta</taxon>
        <taxon>Bolidophyceae</taxon>
        <taxon>Parmales</taxon>
        <taxon>Triparmaceae</taxon>
        <taxon>Triparma</taxon>
    </lineage>
</organism>
<evidence type="ECO:0000313" key="3">
    <source>
        <dbReference type="Proteomes" id="UP001165122"/>
    </source>
</evidence>
<evidence type="ECO:0000256" key="1">
    <source>
        <dbReference type="SAM" id="Phobius"/>
    </source>
</evidence>